<feature type="transmembrane region" description="Helical" evidence="7">
    <location>
        <begin position="408"/>
        <end position="430"/>
    </location>
</feature>
<keyword evidence="3 7" id="KW-0812">Transmembrane</keyword>
<evidence type="ECO:0000313" key="9">
    <source>
        <dbReference type="Proteomes" id="UP000245631"/>
    </source>
</evidence>
<comment type="subcellular location">
    <subcellularLocation>
        <location evidence="1">Membrane</location>
        <topology evidence="1">Multi-pass membrane protein</topology>
    </subcellularLocation>
</comment>
<reference evidence="8 9" key="1">
    <citation type="submission" date="2018-05" db="EMBL/GenBank/DDBJ databases">
        <title>Genomic Encyclopedia of Type Strains, Phase IV (KMG-IV): sequencing the most valuable type-strain genomes for metagenomic binning, comparative biology and taxonomic classification.</title>
        <authorList>
            <person name="Goeker M."/>
        </authorList>
    </citation>
    <scope>NUCLEOTIDE SEQUENCE [LARGE SCALE GENOMIC DNA]</scope>
    <source>
        <strain evidence="8 9">DSM 2626</strain>
    </source>
</reference>
<dbReference type="GO" id="GO:0015293">
    <property type="term" value="F:symporter activity"/>
    <property type="evidence" value="ECO:0007669"/>
    <property type="project" value="UniProtKB-KW"/>
</dbReference>
<keyword evidence="5 7" id="KW-1133">Transmembrane helix</keyword>
<dbReference type="PANTHER" id="PTHR11706">
    <property type="entry name" value="SOLUTE CARRIER PROTEIN FAMILY 11 MEMBER"/>
    <property type="match status" value="1"/>
</dbReference>
<dbReference type="GO" id="GO:0015086">
    <property type="term" value="F:cadmium ion transmembrane transporter activity"/>
    <property type="evidence" value="ECO:0007669"/>
    <property type="project" value="TreeGrafter"/>
</dbReference>
<feature type="transmembrane region" description="Helical" evidence="7">
    <location>
        <begin position="123"/>
        <end position="146"/>
    </location>
</feature>
<evidence type="ECO:0000256" key="3">
    <source>
        <dbReference type="ARBA" id="ARBA00022692"/>
    </source>
</evidence>
<keyword evidence="4" id="KW-0769">Symport</keyword>
<feature type="transmembrane region" description="Helical" evidence="7">
    <location>
        <begin position="300"/>
        <end position="326"/>
    </location>
</feature>
<evidence type="ECO:0000256" key="7">
    <source>
        <dbReference type="SAM" id="Phobius"/>
    </source>
</evidence>
<dbReference type="InterPro" id="IPR001046">
    <property type="entry name" value="NRAMP_fam"/>
</dbReference>
<feature type="transmembrane region" description="Helical" evidence="7">
    <location>
        <begin position="48"/>
        <end position="70"/>
    </location>
</feature>
<protein>
    <submittedName>
        <fullName evidence="8">NRAMP (Natural resistance-associated macrophage protein)-like metal ion transporter</fullName>
    </submittedName>
</protein>
<comment type="caution">
    <text evidence="8">The sequence shown here is derived from an EMBL/GenBank/DDBJ whole genome shotgun (WGS) entry which is preliminary data.</text>
</comment>
<dbReference type="AlphaFoldDB" id="A0A8E2WA50"/>
<evidence type="ECO:0000256" key="6">
    <source>
        <dbReference type="ARBA" id="ARBA00023136"/>
    </source>
</evidence>
<dbReference type="GO" id="GO:0034755">
    <property type="term" value="P:iron ion transmembrane transport"/>
    <property type="evidence" value="ECO:0007669"/>
    <property type="project" value="TreeGrafter"/>
</dbReference>
<dbReference type="GO" id="GO:0005384">
    <property type="term" value="F:manganese ion transmembrane transporter activity"/>
    <property type="evidence" value="ECO:0007669"/>
    <property type="project" value="TreeGrafter"/>
</dbReference>
<keyword evidence="6 7" id="KW-0472">Membrane</keyword>
<evidence type="ECO:0000256" key="4">
    <source>
        <dbReference type="ARBA" id="ARBA00022847"/>
    </source>
</evidence>
<organism evidence="8 9">
    <name type="scientific">Rhizobium loti</name>
    <name type="common">Mesorhizobium loti</name>
    <dbReference type="NCBI Taxonomy" id="381"/>
    <lineage>
        <taxon>Bacteria</taxon>
        <taxon>Pseudomonadati</taxon>
        <taxon>Pseudomonadota</taxon>
        <taxon>Alphaproteobacteria</taxon>
        <taxon>Hyphomicrobiales</taxon>
        <taxon>Phyllobacteriaceae</taxon>
        <taxon>Mesorhizobium</taxon>
    </lineage>
</organism>
<feature type="transmembrane region" description="Helical" evidence="7">
    <location>
        <begin position="347"/>
        <end position="367"/>
    </location>
</feature>
<feature type="transmembrane region" description="Helical" evidence="7">
    <location>
        <begin position="91"/>
        <end position="111"/>
    </location>
</feature>
<sequence>MGTRDLTTKITKPGFGRAKPRLLDVLGPGLITGASDDDPSGIATYSQAGAQFGFALTWTMLFSYPLMSVIQEISARIGRTTGRGIAGNMRAYYPNWLLQAVVALLLIANTINIGADLGAMGDALKLIVGGPAVLYVVVFGVMSVGLQVILKYHRYVSILKWLTVSLFAYFGTVMFVQVPWDEVAKGLLIPRFSADASFWTAVVAIFGTTISPYLFFWQASQEVEDEKAKPGRKPLKKAPAQAQHAIHRIRLDTYVGMAFSNLVALAIMITAGATLHAKGITNIETTGQAAEALRPVAGEFAFAVFALGVIGTGLLAIPVLAGSAGYALGEARKWPVGLEREPLAAKAFYATIAIATLAGTCLNFTPINPIKALYWSAVINGMVAVPVMAVMMLMTARRDVMGKTTVPLAMRLMGWVATAIMAAAAMVMIFQLST</sequence>
<evidence type="ECO:0000256" key="2">
    <source>
        <dbReference type="ARBA" id="ARBA00022448"/>
    </source>
</evidence>
<gene>
    <name evidence="8" type="ORF">C8D77_11339</name>
</gene>
<feature type="transmembrane region" description="Helical" evidence="7">
    <location>
        <begin position="254"/>
        <end position="275"/>
    </location>
</feature>
<feature type="transmembrane region" description="Helical" evidence="7">
    <location>
        <begin position="373"/>
        <end position="396"/>
    </location>
</feature>
<dbReference type="Pfam" id="PF01566">
    <property type="entry name" value="Nramp"/>
    <property type="match status" value="1"/>
</dbReference>
<name>A0A8E2WA50_RHILI</name>
<dbReference type="PANTHER" id="PTHR11706:SF33">
    <property type="entry name" value="NATURAL RESISTANCE-ASSOCIATED MACROPHAGE PROTEIN 2"/>
    <property type="match status" value="1"/>
</dbReference>
<dbReference type="Proteomes" id="UP000245631">
    <property type="component" value="Unassembled WGS sequence"/>
</dbReference>
<proteinExistence type="predicted"/>
<accession>A0A8E2WA50</accession>
<evidence type="ECO:0000313" key="8">
    <source>
        <dbReference type="EMBL" id="PWJ87950.1"/>
    </source>
</evidence>
<dbReference type="GO" id="GO:0005886">
    <property type="term" value="C:plasma membrane"/>
    <property type="evidence" value="ECO:0007669"/>
    <property type="project" value="TreeGrafter"/>
</dbReference>
<evidence type="ECO:0000256" key="5">
    <source>
        <dbReference type="ARBA" id="ARBA00022989"/>
    </source>
</evidence>
<dbReference type="EMBL" id="QGGH01000013">
    <property type="protein sequence ID" value="PWJ87950.1"/>
    <property type="molecule type" value="Genomic_DNA"/>
</dbReference>
<feature type="transmembrane region" description="Helical" evidence="7">
    <location>
        <begin position="198"/>
        <end position="217"/>
    </location>
</feature>
<feature type="transmembrane region" description="Helical" evidence="7">
    <location>
        <begin position="158"/>
        <end position="178"/>
    </location>
</feature>
<keyword evidence="2" id="KW-0813">Transport</keyword>
<evidence type="ECO:0000256" key="1">
    <source>
        <dbReference type="ARBA" id="ARBA00004141"/>
    </source>
</evidence>